<dbReference type="EC" id="3.2.2.-" evidence="5"/>
<dbReference type="FunFam" id="3.10.300.10:FF:000001">
    <property type="entry name" value="Putative 3-methyladenine DNA glycosylase"/>
    <property type="match status" value="1"/>
</dbReference>
<dbReference type="InterPro" id="IPR011034">
    <property type="entry name" value="Formyl_transferase-like_C_sf"/>
</dbReference>
<evidence type="ECO:0000256" key="5">
    <source>
        <dbReference type="HAMAP-Rule" id="MF_00527"/>
    </source>
</evidence>
<evidence type="ECO:0000313" key="6">
    <source>
        <dbReference type="EMBL" id="UQS86093.1"/>
    </source>
</evidence>
<keyword evidence="6" id="KW-0614">Plasmid</keyword>
<dbReference type="SUPFAM" id="SSF50486">
    <property type="entry name" value="FMT C-terminal domain-like"/>
    <property type="match status" value="1"/>
</dbReference>
<evidence type="ECO:0000256" key="4">
    <source>
        <dbReference type="ARBA" id="ARBA00023204"/>
    </source>
</evidence>
<keyword evidence="7" id="KW-1185">Reference proteome</keyword>
<keyword evidence="4 5" id="KW-0234">DNA repair</keyword>
<dbReference type="GO" id="GO:0003905">
    <property type="term" value="F:alkylbase DNA N-glycosylase activity"/>
    <property type="evidence" value="ECO:0007669"/>
    <property type="project" value="InterPro"/>
</dbReference>
<gene>
    <name evidence="6" type="ORF">MOO44_00165</name>
</gene>
<geneLocation type="plasmid" evidence="6 7">
    <name>p1unnamed</name>
</geneLocation>
<dbReference type="Proteomes" id="UP000831181">
    <property type="component" value="Plasmid p1unnamed"/>
</dbReference>
<name>A0A976RQS8_9LACO</name>
<dbReference type="RefSeq" id="WP_260115900.1">
    <property type="nucleotide sequence ID" value="NZ_CP093360.1"/>
</dbReference>
<dbReference type="InterPro" id="IPR003180">
    <property type="entry name" value="MPG"/>
</dbReference>
<proteinExistence type="inferred from homology"/>
<protein>
    <recommendedName>
        <fullName evidence="5">Putative 3-methyladenine DNA glycosylase</fullName>
        <ecNumber evidence="5">3.2.2.-</ecNumber>
    </recommendedName>
</protein>
<evidence type="ECO:0000313" key="7">
    <source>
        <dbReference type="Proteomes" id="UP000831181"/>
    </source>
</evidence>
<dbReference type="PANTHER" id="PTHR10429">
    <property type="entry name" value="DNA-3-METHYLADENINE GLYCOSYLASE"/>
    <property type="match status" value="1"/>
</dbReference>
<evidence type="ECO:0000256" key="2">
    <source>
        <dbReference type="ARBA" id="ARBA00022763"/>
    </source>
</evidence>
<dbReference type="NCBIfam" id="TIGR00567">
    <property type="entry name" value="3mg"/>
    <property type="match status" value="1"/>
</dbReference>
<organism evidence="6 7">
    <name type="scientific">Nicoliella spurrieriana</name>
    <dbReference type="NCBI Taxonomy" id="2925830"/>
    <lineage>
        <taxon>Bacteria</taxon>
        <taxon>Bacillati</taxon>
        <taxon>Bacillota</taxon>
        <taxon>Bacilli</taxon>
        <taxon>Lactobacillales</taxon>
        <taxon>Lactobacillaceae</taxon>
        <taxon>Nicoliella</taxon>
    </lineage>
</organism>
<dbReference type="CDD" id="cd00540">
    <property type="entry name" value="AAG"/>
    <property type="match status" value="1"/>
</dbReference>
<dbReference type="EMBL" id="CP093360">
    <property type="protein sequence ID" value="UQS86093.1"/>
    <property type="molecule type" value="Genomic_DNA"/>
</dbReference>
<dbReference type="HAMAP" id="MF_00527">
    <property type="entry name" value="3MGH"/>
    <property type="match status" value="1"/>
</dbReference>
<evidence type="ECO:0000256" key="1">
    <source>
        <dbReference type="ARBA" id="ARBA00009232"/>
    </source>
</evidence>
<dbReference type="GO" id="GO:0006284">
    <property type="term" value="P:base-excision repair"/>
    <property type="evidence" value="ECO:0007669"/>
    <property type="project" value="InterPro"/>
</dbReference>
<dbReference type="KEGG" id="lbe:MOO44_00165"/>
<reference evidence="6" key="1">
    <citation type="journal article" date="2022" name="Int. J. Syst. Evol. Microbiol.">
        <title>Apilactobacillus apisilvae sp. nov., Nicolia spurrieriana gen. nov. sp. nov., Bombilactobacillus folatiphilus sp. nov. and Bombilactobacillus thymidiniphilus sp. nov., four new lactic acid bacterial isolates from stingless bees Tetragonula carbonaria and Austroplebeia australis.</title>
        <authorList>
            <person name="Oliphant S.A."/>
            <person name="Watson-Haigh N.S."/>
            <person name="Sumby K.M."/>
            <person name="Gardner J."/>
            <person name="Groom S."/>
            <person name="Jiranek V."/>
        </authorList>
    </citation>
    <scope>NUCLEOTIDE SEQUENCE</scope>
    <source>
        <strain evidence="6">SGEP1_A5</strain>
    </source>
</reference>
<accession>A0A976RQS8</accession>
<dbReference type="GO" id="GO:0003677">
    <property type="term" value="F:DNA binding"/>
    <property type="evidence" value="ECO:0007669"/>
    <property type="project" value="InterPro"/>
</dbReference>
<evidence type="ECO:0000256" key="3">
    <source>
        <dbReference type="ARBA" id="ARBA00022801"/>
    </source>
</evidence>
<comment type="similarity">
    <text evidence="1 5">Belongs to the DNA glycosylase MPG family.</text>
</comment>
<dbReference type="InterPro" id="IPR036995">
    <property type="entry name" value="MPG_sf"/>
</dbReference>
<keyword evidence="2 5" id="KW-0227">DNA damage</keyword>
<dbReference type="PANTHER" id="PTHR10429:SF0">
    <property type="entry name" value="DNA-3-METHYLADENINE GLYCOSYLASE"/>
    <property type="match status" value="1"/>
</dbReference>
<keyword evidence="3 5" id="KW-0378">Hydrolase</keyword>
<sequence>MLNQQIEFVRAFFDHQPTEKIAENCLGRKLIYDGPHGTVAAYIVEAEAYLGQNDSTAHAYHGRRTASNEPLYGEPGTVYIYSIHGRYLFDVVTQPKDVPQGILIRAGQPCDGIAIMEQNRNKHGVNLTNGPGKLMEAFGIHDMKMNQQYVNDCPIRMDLNHRLMPERVVASSRIGVNQSGPSANSPLRFYVAGNPYVSGMLKRDRLKNNGWKNN</sequence>
<dbReference type="AlphaFoldDB" id="A0A976RQS8"/>
<dbReference type="Pfam" id="PF02245">
    <property type="entry name" value="Pur_DNA_glyco"/>
    <property type="match status" value="1"/>
</dbReference>
<dbReference type="Gene3D" id="3.10.300.10">
    <property type="entry name" value="Methylpurine-DNA glycosylase (MPG)"/>
    <property type="match status" value="1"/>
</dbReference>